<gene>
    <name evidence="3" type="ORF">L1994_05755</name>
</gene>
<feature type="transmembrane region" description="Helical" evidence="1">
    <location>
        <begin position="266"/>
        <end position="287"/>
    </location>
</feature>
<dbReference type="PANTHER" id="PTHR11360:SF304">
    <property type="entry name" value="MFS DOMAIN-CONTAINING PROTEIN"/>
    <property type="match status" value="1"/>
</dbReference>
<evidence type="ECO:0000313" key="3">
    <source>
        <dbReference type="EMBL" id="WFN37886.1"/>
    </source>
</evidence>
<feature type="transmembrane region" description="Helical" evidence="1">
    <location>
        <begin position="178"/>
        <end position="197"/>
    </location>
</feature>
<feature type="transmembrane region" description="Helical" evidence="1">
    <location>
        <begin position="16"/>
        <end position="39"/>
    </location>
</feature>
<sequence length="418" mass="44790">MENITLFKLPAEKGRWVLVVLGLLINLCLGSIYSWSVFVNPLMDYFTNTLGHDVSANEILMPFSVFLACFAIAMPLAGKYIEEWGPRNTAIVGGILTGTGWILASMTDSVGMLYIVYGIIGGIGVGIAYGVPVAVAARWFPDRRGLAVGLAVLGFGFSAFLTANAADFLIKDFGVMNTFRIFGIAFIFLIVLFALPLRFPPSGWMPPGYVPPLDKDGEYCECTRDNMLKTKTFYGLFICYFIGCTAGLMAISIAKPVGTEMAGVAPALGTLLVGFFAIFNGFGRPFFGSLSDRLNPSNTAIISFVLIAVASFAIWFLPSVPVYIVSFALLWGCLGGWLAIAPAATGRFFGTCDYPRCYGVVFLAYGAGALAGPQIAGFIKTTTGGYADVFLLVTVLSLIGIAIAGLFMKPQKNDSLKK</sequence>
<dbReference type="Pfam" id="PF07690">
    <property type="entry name" value="MFS_1"/>
    <property type="match status" value="2"/>
</dbReference>
<proteinExistence type="predicted"/>
<dbReference type="KEGG" id="manq:L1994_05755"/>
<dbReference type="GeneID" id="79949883"/>
<dbReference type="PROSITE" id="PS50850">
    <property type="entry name" value="MFS"/>
    <property type="match status" value="1"/>
</dbReference>
<dbReference type="InterPro" id="IPR011701">
    <property type="entry name" value="MFS"/>
</dbReference>
<dbReference type="Proteomes" id="UP001218895">
    <property type="component" value="Chromosome"/>
</dbReference>
<reference evidence="3" key="1">
    <citation type="submission" date="2022-01" db="EMBL/GenBank/DDBJ databases">
        <title>Complete genome of Methanomicrobium antiquum DSM 21220.</title>
        <authorList>
            <person name="Chen S.-C."/>
            <person name="You Y.-T."/>
            <person name="Zhou Y.-Z."/>
            <person name="Lai M.-C."/>
        </authorList>
    </citation>
    <scope>NUCLEOTIDE SEQUENCE</scope>
    <source>
        <strain evidence="3">DSM 21220</strain>
    </source>
</reference>
<dbReference type="SUPFAM" id="SSF103473">
    <property type="entry name" value="MFS general substrate transporter"/>
    <property type="match status" value="1"/>
</dbReference>
<dbReference type="InterPro" id="IPR020846">
    <property type="entry name" value="MFS_dom"/>
</dbReference>
<keyword evidence="1" id="KW-0472">Membrane</keyword>
<feature type="transmembrane region" description="Helical" evidence="1">
    <location>
        <begin position="89"/>
        <end position="106"/>
    </location>
</feature>
<organism evidence="3 4">
    <name type="scientific">Methanomicrobium antiquum</name>
    <dbReference type="NCBI Taxonomy" id="487686"/>
    <lineage>
        <taxon>Archaea</taxon>
        <taxon>Methanobacteriati</taxon>
        <taxon>Methanobacteriota</taxon>
        <taxon>Stenosarchaea group</taxon>
        <taxon>Methanomicrobia</taxon>
        <taxon>Methanomicrobiales</taxon>
        <taxon>Methanomicrobiaceae</taxon>
        <taxon>Methanomicrobium</taxon>
    </lineage>
</organism>
<dbReference type="AlphaFoldDB" id="A0AAF0JNZ2"/>
<feature type="transmembrane region" description="Helical" evidence="1">
    <location>
        <begin position="385"/>
        <end position="408"/>
    </location>
</feature>
<dbReference type="CDD" id="cd17353">
    <property type="entry name" value="MFS_OFA_like"/>
    <property type="match status" value="1"/>
</dbReference>
<dbReference type="PANTHER" id="PTHR11360">
    <property type="entry name" value="MONOCARBOXYLATE TRANSPORTER"/>
    <property type="match status" value="1"/>
</dbReference>
<feature type="transmembrane region" description="Helical" evidence="1">
    <location>
        <begin position="112"/>
        <end position="134"/>
    </location>
</feature>
<dbReference type="InterPro" id="IPR036259">
    <property type="entry name" value="MFS_trans_sf"/>
</dbReference>
<dbReference type="GO" id="GO:0022857">
    <property type="term" value="F:transmembrane transporter activity"/>
    <property type="evidence" value="ECO:0007669"/>
    <property type="project" value="InterPro"/>
</dbReference>
<feature type="transmembrane region" description="Helical" evidence="1">
    <location>
        <begin position="146"/>
        <end position="166"/>
    </location>
</feature>
<keyword evidence="1" id="KW-0812">Transmembrane</keyword>
<feature type="transmembrane region" description="Helical" evidence="1">
    <location>
        <begin position="357"/>
        <end position="379"/>
    </location>
</feature>
<feature type="domain" description="Major facilitator superfamily (MFS) profile" evidence="2">
    <location>
        <begin position="14"/>
        <end position="412"/>
    </location>
</feature>
<keyword evidence="4" id="KW-1185">Reference proteome</keyword>
<accession>A0AAF0JNZ2</accession>
<keyword evidence="1" id="KW-1133">Transmembrane helix</keyword>
<dbReference type="EMBL" id="CP091092">
    <property type="protein sequence ID" value="WFN37886.1"/>
    <property type="molecule type" value="Genomic_DNA"/>
</dbReference>
<evidence type="ECO:0000256" key="1">
    <source>
        <dbReference type="SAM" id="Phobius"/>
    </source>
</evidence>
<feature type="transmembrane region" description="Helical" evidence="1">
    <location>
        <begin position="323"/>
        <end position="345"/>
    </location>
</feature>
<protein>
    <submittedName>
        <fullName evidence="3">OFA family MFS transporter</fullName>
    </submittedName>
</protein>
<dbReference type="Gene3D" id="1.20.1250.20">
    <property type="entry name" value="MFS general substrate transporter like domains"/>
    <property type="match status" value="2"/>
</dbReference>
<feature type="transmembrane region" description="Helical" evidence="1">
    <location>
        <begin position="59"/>
        <end position="77"/>
    </location>
</feature>
<feature type="transmembrane region" description="Helical" evidence="1">
    <location>
        <begin position="233"/>
        <end position="254"/>
    </location>
</feature>
<dbReference type="InterPro" id="IPR050327">
    <property type="entry name" value="Proton-linked_MCT"/>
</dbReference>
<evidence type="ECO:0000313" key="4">
    <source>
        <dbReference type="Proteomes" id="UP001218895"/>
    </source>
</evidence>
<dbReference type="RefSeq" id="WP_278100726.1">
    <property type="nucleotide sequence ID" value="NZ_CP091092.1"/>
</dbReference>
<evidence type="ECO:0000259" key="2">
    <source>
        <dbReference type="PROSITE" id="PS50850"/>
    </source>
</evidence>
<feature type="transmembrane region" description="Helical" evidence="1">
    <location>
        <begin position="299"/>
        <end position="317"/>
    </location>
</feature>
<name>A0AAF0JNZ2_9EURY</name>